<dbReference type="SUPFAM" id="SSF81383">
    <property type="entry name" value="F-box domain"/>
    <property type="match status" value="1"/>
</dbReference>
<dbReference type="Pfam" id="PF07734">
    <property type="entry name" value="FBA_1"/>
    <property type="match status" value="1"/>
</dbReference>
<accession>M8B8M3</accession>
<evidence type="ECO:0000313" key="2">
    <source>
        <dbReference type="EnsemblPlants" id="EMT21145"/>
    </source>
</evidence>
<dbReference type="InterPro" id="IPR050796">
    <property type="entry name" value="SCF_F-box_component"/>
</dbReference>
<reference evidence="2" key="1">
    <citation type="submission" date="2015-06" db="UniProtKB">
        <authorList>
            <consortium name="EnsemblPlants"/>
        </authorList>
    </citation>
    <scope>IDENTIFICATION</scope>
</reference>
<organism evidence="2">
    <name type="scientific">Aegilops tauschii</name>
    <name type="common">Tausch's goatgrass</name>
    <name type="synonym">Aegilops squarrosa</name>
    <dbReference type="NCBI Taxonomy" id="37682"/>
    <lineage>
        <taxon>Eukaryota</taxon>
        <taxon>Viridiplantae</taxon>
        <taxon>Streptophyta</taxon>
        <taxon>Embryophyta</taxon>
        <taxon>Tracheophyta</taxon>
        <taxon>Spermatophyta</taxon>
        <taxon>Magnoliopsida</taxon>
        <taxon>Liliopsida</taxon>
        <taxon>Poales</taxon>
        <taxon>Poaceae</taxon>
        <taxon>BOP clade</taxon>
        <taxon>Pooideae</taxon>
        <taxon>Triticodae</taxon>
        <taxon>Triticeae</taxon>
        <taxon>Triticinae</taxon>
        <taxon>Aegilops</taxon>
    </lineage>
</organism>
<dbReference type="EnsemblPlants" id="EMT21145">
    <property type="protein sequence ID" value="EMT21145"/>
    <property type="gene ID" value="F775_11442"/>
</dbReference>
<proteinExistence type="predicted"/>
<dbReference type="InterPro" id="IPR006527">
    <property type="entry name" value="F-box-assoc_dom_typ1"/>
</dbReference>
<feature type="domain" description="F-box associated beta-propeller type 1" evidence="1">
    <location>
        <begin position="185"/>
        <end position="384"/>
    </location>
</feature>
<dbReference type="AlphaFoldDB" id="M8B8M3"/>
<dbReference type="PANTHER" id="PTHR31672:SF2">
    <property type="entry name" value="F-BOX DOMAIN-CONTAINING PROTEIN"/>
    <property type="match status" value="1"/>
</dbReference>
<protein>
    <recommendedName>
        <fullName evidence="1">F-box associated beta-propeller type 1 domain-containing protein</fullName>
    </recommendedName>
</protein>
<dbReference type="PANTHER" id="PTHR31672">
    <property type="entry name" value="BNACNNG10540D PROTEIN"/>
    <property type="match status" value="1"/>
</dbReference>
<sequence>MATVASWWLLEPVISGATSCTVFCCNRPRHLSGGHELFWRNEIFAGTGILVCYNRAQGLLPTATAALVTTLTIKHLQNICSMTVLDDLPESVIIQEILVRLPVEDILRCRAVRKSWRHATTTKDFLLAHHHHQPSLPVIHLIKSDGHVFDHHLSVFCHTSPGAASRKLNHRTILRYPNTRPHEDNLVIHAVCDGLLIISFHDREGLFEVCNPSTRQRAPLPLLHEQDLQGTRVRIAGLYQHRPSGGYQVLYSIWTRNEDHFTFTVEFYIIAVGANEPRPIEQPPLQQVVMGGLTCSHNTTILYRDNLHWLLRRQYISNGPSNIMIFNTEDDTFRWLCHPPRQYPWMSLLELDGALSICSSHDGIIIDIYVMHDYEDEVWALIYSINMMALEGLPPLNLGARTVLKIVTLNECEMVIEFPGCVLHCDIGGKFLGMMEWNEDKDNRMHITPFRFQENICQLPFFATQDYGAWAMLQGDDERNYSIWP</sequence>
<evidence type="ECO:0000259" key="1">
    <source>
        <dbReference type="Pfam" id="PF07734"/>
    </source>
</evidence>
<dbReference type="InterPro" id="IPR017451">
    <property type="entry name" value="F-box-assoc_interact_dom"/>
</dbReference>
<dbReference type="NCBIfam" id="TIGR01640">
    <property type="entry name" value="F_box_assoc_1"/>
    <property type="match status" value="1"/>
</dbReference>
<dbReference type="Gene3D" id="1.20.1280.50">
    <property type="match status" value="1"/>
</dbReference>
<dbReference type="InterPro" id="IPR036047">
    <property type="entry name" value="F-box-like_dom_sf"/>
</dbReference>
<name>M8B8M3_AEGTA</name>